<protein>
    <submittedName>
        <fullName evidence="1">Uncharacterized protein</fullName>
    </submittedName>
</protein>
<accession>A0A8T1DTT6</accession>
<dbReference type="Proteomes" id="UP000774804">
    <property type="component" value="Unassembled WGS sequence"/>
</dbReference>
<name>A0A8T1DTT6_9STRA</name>
<evidence type="ECO:0000313" key="2">
    <source>
        <dbReference type="Proteomes" id="UP000774804"/>
    </source>
</evidence>
<dbReference type="EMBL" id="RCMI01000004">
    <property type="protein sequence ID" value="KAG2944328.1"/>
    <property type="molecule type" value="Genomic_DNA"/>
</dbReference>
<evidence type="ECO:0000313" key="1">
    <source>
        <dbReference type="EMBL" id="KAG2944328.1"/>
    </source>
</evidence>
<gene>
    <name evidence="1" type="ORF">PC115_g372</name>
</gene>
<comment type="caution">
    <text evidence="1">The sequence shown here is derived from an EMBL/GenBank/DDBJ whole genome shotgun (WGS) entry which is preliminary data.</text>
</comment>
<sequence>MLPLAEAISMMTSAMMPKPCMAKAAAIAVPRCLVEKNSRVVMAFSTKPKVLSMVSTLLTSPLTKVHNGVPAISAMRSMSWMHLLSAEDGEGKLVRGGVVGGRALLVHIQPHVRKVVSLNNLRGGS</sequence>
<proteinExistence type="predicted"/>
<dbReference type="AlphaFoldDB" id="A0A8T1DTT6"/>
<reference evidence="1" key="1">
    <citation type="submission" date="2018-10" db="EMBL/GenBank/DDBJ databases">
        <title>Effector identification in a new, highly contiguous assembly of the strawberry crown rot pathogen Phytophthora cactorum.</title>
        <authorList>
            <person name="Armitage A.D."/>
            <person name="Nellist C.F."/>
            <person name="Bates H."/>
            <person name="Vickerstaff R.J."/>
            <person name="Harrison R.J."/>
        </authorList>
    </citation>
    <scope>NUCLEOTIDE SEQUENCE</scope>
    <source>
        <strain evidence="1">4032</strain>
    </source>
</reference>
<organism evidence="1 2">
    <name type="scientific">Phytophthora cactorum</name>
    <dbReference type="NCBI Taxonomy" id="29920"/>
    <lineage>
        <taxon>Eukaryota</taxon>
        <taxon>Sar</taxon>
        <taxon>Stramenopiles</taxon>
        <taxon>Oomycota</taxon>
        <taxon>Peronosporomycetes</taxon>
        <taxon>Peronosporales</taxon>
        <taxon>Peronosporaceae</taxon>
        <taxon>Phytophthora</taxon>
    </lineage>
</organism>